<dbReference type="InterPro" id="IPR017475">
    <property type="entry name" value="EPS_sugar_tfrase"/>
</dbReference>
<dbReference type="Proteomes" id="UP000176651">
    <property type="component" value="Unassembled WGS sequence"/>
</dbReference>
<evidence type="ECO:0000256" key="6">
    <source>
        <dbReference type="ARBA" id="ARBA00023136"/>
    </source>
</evidence>
<evidence type="ECO:0000313" key="10">
    <source>
        <dbReference type="Proteomes" id="UP000176651"/>
    </source>
</evidence>
<feature type="domain" description="Bacterial sugar transferase" evidence="8">
    <location>
        <begin position="263"/>
        <end position="462"/>
    </location>
</feature>
<reference evidence="9 10" key="1">
    <citation type="journal article" date="2016" name="Nat. Commun.">
        <title>Thousands of microbial genomes shed light on interconnected biogeochemical processes in an aquifer system.</title>
        <authorList>
            <person name="Anantharaman K."/>
            <person name="Brown C.T."/>
            <person name="Hug L.A."/>
            <person name="Sharon I."/>
            <person name="Castelle C.J."/>
            <person name="Probst A.J."/>
            <person name="Thomas B.C."/>
            <person name="Singh A."/>
            <person name="Wilkins M.J."/>
            <person name="Karaoz U."/>
            <person name="Brodie E.L."/>
            <person name="Williams K.H."/>
            <person name="Hubbard S.S."/>
            <person name="Banfield J.F."/>
        </authorList>
    </citation>
    <scope>NUCLEOTIDE SEQUENCE [LARGE SCALE GENOMIC DNA]</scope>
</reference>
<feature type="transmembrane region" description="Helical" evidence="7">
    <location>
        <begin position="83"/>
        <end position="103"/>
    </location>
</feature>
<organism evidence="9 10">
    <name type="scientific">candidate division Kazan bacterium RBG_13_50_9</name>
    <dbReference type="NCBI Taxonomy" id="1798535"/>
    <lineage>
        <taxon>Bacteria</taxon>
        <taxon>Bacteria division Kazan-3B-28</taxon>
    </lineage>
</organism>
<name>A0A1F4NSP0_UNCK3</name>
<keyword evidence="4 7" id="KW-0812">Transmembrane</keyword>
<evidence type="ECO:0000256" key="5">
    <source>
        <dbReference type="ARBA" id="ARBA00022989"/>
    </source>
</evidence>
<dbReference type="EMBL" id="META01000002">
    <property type="protein sequence ID" value="OGB74409.1"/>
    <property type="molecule type" value="Genomic_DNA"/>
</dbReference>
<evidence type="ECO:0000313" key="9">
    <source>
        <dbReference type="EMBL" id="OGB74409.1"/>
    </source>
</evidence>
<dbReference type="GO" id="GO:0016020">
    <property type="term" value="C:membrane"/>
    <property type="evidence" value="ECO:0007669"/>
    <property type="project" value="UniProtKB-SubCell"/>
</dbReference>
<feature type="transmembrane region" description="Helical" evidence="7">
    <location>
        <begin position="109"/>
        <end position="133"/>
    </location>
</feature>
<dbReference type="STRING" id="1798535.A2V68_01720"/>
<comment type="caution">
    <text evidence="9">The sequence shown here is derived from an EMBL/GenBank/DDBJ whole genome shotgun (WGS) entry which is preliminary data.</text>
</comment>
<comment type="subcellular location">
    <subcellularLocation>
        <location evidence="1">Membrane</location>
        <topology evidence="1">Multi-pass membrane protein</topology>
    </subcellularLocation>
</comment>
<proteinExistence type="inferred from homology"/>
<evidence type="ECO:0000256" key="2">
    <source>
        <dbReference type="ARBA" id="ARBA00006464"/>
    </source>
</evidence>
<feature type="transmembrane region" description="Helical" evidence="7">
    <location>
        <begin position="12"/>
        <end position="31"/>
    </location>
</feature>
<dbReference type="GO" id="GO:0016780">
    <property type="term" value="F:phosphotransferase activity, for other substituted phosphate groups"/>
    <property type="evidence" value="ECO:0007669"/>
    <property type="project" value="TreeGrafter"/>
</dbReference>
<feature type="transmembrane region" description="Helical" evidence="7">
    <location>
        <begin position="51"/>
        <end position="71"/>
    </location>
</feature>
<feature type="transmembrane region" description="Helical" evidence="7">
    <location>
        <begin position="268"/>
        <end position="289"/>
    </location>
</feature>
<keyword evidence="3" id="KW-0808">Transferase</keyword>
<evidence type="ECO:0000256" key="3">
    <source>
        <dbReference type="ARBA" id="ARBA00022679"/>
    </source>
</evidence>
<dbReference type="AlphaFoldDB" id="A0A1F4NSP0"/>
<accession>A0A1F4NSP0</accession>
<dbReference type="InterPro" id="IPR003362">
    <property type="entry name" value="Bact_transf"/>
</dbReference>
<dbReference type="NCBIfam" id="TIGR03025">
    <property type="entry name" value="EPS_sugtrans"/>
    <property type="match status" value="1"/>
</dbReference>
<dbReference type="PANTHER" id="PTHR30576">
    <property type="entry name" value="COLANIC BIOSYNTHESIS UDP-GLUCOSE LIPID CARRIER TRANSFERASE"/>
    <property type="match status" value="1"/>
</dbReference>
<keyword evidence="6 7" id="KW-0472">Membrane</keyword>
<dbReference type="Pfam" id="PF02397">
    <property type="entry name" value="Bac_transf"/>
    <property type="match status" value="1"/>
</dbReference>
<keyword evidence="5 7" id="KW-1133">Transmembrane helix</keyword>
<evidence type="ECO:0000256" key="7">
    <source>
        <dbReference type="SAM" id="Phobius"/>
    </source>
</evidence>
<dbReference type="PANTHER" id="PTHR30576:SF10">
    <property type="entry name" value="SLL5057 PROTEIN"/>
    <property type="match status" value="1"/>
</dbReference>
<sequence length="468" mass="53095">MLVRRFQLLFTFLQVPVDYAVIVAAFLMAYWLRLQDFLAPEVGYVMPLADYFRLILVVAALWILIFALSGMYGPAADEGPWRVLGRSFMAVSLSVAIFIIILFGFKESFFSRLIAGYAWVFAIGLVFLGRMMLVGAKHLLSRLANVCEHIVIIGNNDAANRIKEFYEQGLAKVKILEPKELASQGFGQLISRRLTDLVTLTVDLPTDVNLGLINFCDHNGIKFRYLPSLVQLHSVNAAMYTLKGYPLIELKPTPLEGWGRILKRVFDFGLATVAFIVLAPFMIVVAILVQLDSPGPALFIQKRPGQFKREFSLYKFRSMYTHLSTGDTYGGQKAEAYREYLKTTRDEGAGLLFKIKDDPRVTRFGRWLRRTSIDELPQLFNVMDGNMSLVGPRPPLPDEVAQYSSKELRRLLVKPGITGLWQVSGRSDASFDDYLKLDMYYVEHWSLWLDIQIIIKTIWVTLTGRGAC</sequence>
<evidence type="ECO:0000256" key="4">
    <source>
        <dbReference type="ARBA" id="ARBA00022692"/>
    </source>
</evidence>
<gene>
    <name evidence="9" type="ORF">A2V68_01720</name>
</gene>
<comment type="similarity">
    <text evidence="2">Belongs to the bacterial sugar transferase family.</text>
</comment>
<protein>
    <recommendedName>
        <fullName evidence="8">Bacterial sugar transferase domain-containing protein</fullName>
    </recommendedName>
</protein>
<evidence type="ECO:0000259" key="8">
    <source>
        <dbReference type="Pfam" id="PF02397"/>
    </source>
</evidence>
<evidence type="ECO:0000256" key="1">
    <source>
        <dbReference type="ARBA" id="ARBA00004141"/>
    </source>
</evidence>